<dbReference type="PANTHER" id="PTHR45700:SF8">
    <property type="entry name" value="HECT-TYPE E3 UBIQUITIN TRANSFERASE"/>
    <property type="match status" value="1"/>
</dbReference>
<dbReference type="GO" id="GO:0016874">
    <property type="term" value="F:ligase activity"/>
    <property type="evidence" value="ECO:0007669"/>
    <property type="project" value="UniProtKB-KW"/>
</dbReference>
<dbReference type="InterPro" id="IPR044611">
    <property type="entry name" value="E3A/B/C-like"/>
</dbReference>
<evidence type="ECO:0000256" key="4">
    <source>
        <dbReference type="ARBA" id="ARBA00022786"/>
    </source>
</evidence>
<protein>
    <recommendedName>
        <fullName evidence="2">HECT-type E3 ubiquitin transferase</fullName>
        <ecNumber evidence="2">2.3.2.26</ecNumber>
    </recommendedName>
</protein>
<dbReference type="Gene3D" id="3.90.1750.10">
    <property type="entry name" value="Hect, E3 ligase catalytic domains"/>
    <property type="match status" value="1"/>
</dbReference>
<dbReference type="CDD" id="cd00078">
    <property type="entry name" value="HECTc"/>
    <property type="match status" value="1"/>
</dbReference>
<dbReference type="Pfam" id="PF00632">
    <property type="entry name" value="HECT"/>
    <property type="match status" value="1"/>
</dbReference>
<dbReference type="Gene3D" id="6.10.130.10">
    <property type="entry name" value="Ubiquitin-protein ligase E3A, N-terminal zinc-binding domain (AZUL)"/>
    <property type="match status" value="1"/>
</dbReference>
<dbReference type="InterPro" id="IPR035983">
    <property type="entry name" value="Hect_E3_ubiquitin_ligase"/>
</dbReference>
<comment type="catalytic activity">
    <reaction evidence="1">
        <text>S-ubiquitinyl-[E2 ubiquitin-conjugating enzyme]-L-cysteine + [acceptor protein]-L-lysine = [E2 ubiquitin-conjugating enzyme]-L-cysteine + N(6)-ubiquitinyl-[acceptor protein]-L-lysine.</text>
        <dbReference type="EC" id="2.3.2.26"/>
    </reaction>
</comment>
<evidence type="ECO:0000256" key="2">
    <source>
        <dbReference type="ARBA" id="ARBA00012485"/>
    </source>
</evidence>
<reference evidence="9" key="1">
    <citation type="submission" date="2025-08" db="UniProtKB">
        <authorList>
            <consortium name="RefSeq"/>
        </authorList>
    </citation>
    <scope>IDENTIFICATION</scope>
    <source>
        <tissue evidence="9">Thorax and Abdomen</tissue>
    </source>
</reference>
<dbReference type="Gene3D" id="3.30.2160.10">
    <property type="entry name" value="Hect, E3 ligase catalytic domain"/>
    <property type="match status" value="1"/>
</dbReference>
<dbReference type="EC" id="2.3.2.26" evidence="2"/>
<dbReference type="InterPro" id="IPR042556">
    <property type="entry name" value="AZUL_sf"/>
</dbReference>
<dbReference type="InterPro" id="IPR032353">
    <property type="entry name" value="AZUL"/>
</dbReference>
<organism evidence="8 9">
    <name type="scientific">Neodiprion lecontei</name>
    <name type="common">Redheaded pine sawfly</name>
    <dbReference type="NCBI Taxonomy" id="441921"/>
    <lineage>
        <taxon>Eukaryota</taxon>
        <taxon>Metazoa</taxon>
        <taxon>Ecdysozoa</taxon>
        <taxon>Arthropoda</taxon>
        <taxon>Hexapoda</taxon>
        <taxon>Insecta</taxon>
        <taxon>Pterygota</taxon>
        <taxon>Neoptera</taxon>
        <taxon>Endopterygota</taxon>
        <taxon>Hymenoptera</taxon>
        <taxon>Tenthredinoidea</taxon>
        <taxon>Diprionidae</taxon>
        <taxon>Diprioninae</taxon>
        <taxon>Neodiprion</taxon>
    </lineage>
</organism>
<accession>A0ABM3GGY3</accession>
<keyword evidence="4 5" id="KW-0833">Ubl conjugation pathway</keyword>
<feature type="domain" description="HECT" evidence="7">
    <location>
        <begin position="526"/>
        <end position="855"/>
    </location>
</feature>
<gene>
    <name evidence="9" type="primary">LOC107219555</name>
</gene>
<feature type="region of interest" description="Disordered" evidence="6">
    <location>
        <begin position="378"/>
        <end position="402"/>
    </location>
</feature>
<dbReference type="PANTHER" id="PTHR45700">
    <property type="entry name" value="UBIQUITIN-PROTEIN LIGASE E3C"/>
    <property type="match status" value="1"/>
</dbReference>
<feature type="compositionally biased region" description="Basic and acidic residues" evidence="6">
    <location>
        <begin position="184"/>
        <end position="196"/>
    </location>
</feature>
<dbReference type="Gene3D" id="3.30.2410.10">
    <property type="entry name" value="Hect, E3 ligase catalytic domain"/>
    <property type="match status" value="1"/>
</dbReference>
<feature type="region of interest" description="Disordered" evidence="6">
    <location>
        <begin position="179"/>
        <end position="217"/>
    </location>
</feature>
<dbReference type="GeneID" id="107219555"/>
<evidence type="ECO:0000256" key="5">
    <source>
        <dbReference type="PROSITE-ProRule" id="PRU00104"/>
    </source>
</evidence>
<keyword evidence="8" id="KW-1185">Reference proteome</keyword>
<name>A0ABM3GGY3_NEOLC</name>
<evidence type="ECO:0000256" key="3">
    <source>
        <dbReference type="ARBA" id="ARBA00022679"/>
    </source>
</evidence>
<dbReference type="Proteomes" id="UP000829291">
    <property type="component" value="Chromosome 6"/>
</dbReference>
<evidence type="ECO:0000259" key="7">
    <source>
        <dbReference type="PROSITE" id="PS50237"/>
    </source>
</evidence>
<dbReference type="InterPro" id="IPR000569">
    <property type="entry name" value="HECT_dom"/>
</dbReference>
<sequence length="855" mass="96022">MKREIWVGAESPGSDMKRAAAKKLIERYFYQLTDGCGNPQCDNQHCASSGKVTNLTPNQAAAQAIQLFSQEARLCDGTQPNKVARTTIEPGPASLAKSLPVKSVNPTCSVEGKPVPYLTEPKLLDIIQQCKSEESYSLLIRTLGEVFSSAEALSRSFQKSAENDSPLAALLDRAPVDLLGPPRDLSKEAVRSLQGEDKEEDSSDPSPTVPHPDDTSVDLPAVRRAFTALWSLPGEAFESALVHALVTLADNIELDLRVFGIVPSDSTDSLLNVFLIVFEIPVLGSSEYLELALHMLCKAASCLPLTAQAKLARVWARHSKPRLQALLQALQQLITVKVIGGSFTRDYCVQDADTITAPTKVMKILYYASMLAGELDGPELRRDEEGDAGELEKTSTQRTSTQALQDPLAVELKICSLDARKPFVPFNDFYNEPLSDAIEMDKDFAYYKSEQPKKFSFMNYAFILTPATKTLGLYYDNRIRMYSERRMSFLQTVVGQPTNPYLRLKVRRDHLIDDALVELEMVAMENPTDLKKQLVVEFEGEQGVDEGGVSKEFFQLVVEEIFNPDYGMFTLQDDTQTTWFNPTSFESDAQFTLIGVVLGLAIYNNVILDVRFPMVVYRKLLGRKGAFADLEDWSPTLYRSLKELLDYTGEDMADTFMQTFRVGYKDVFGYELFHELREDGDQIYVMQSNKREFVDLYADFLLNRSVERQFKAFRRGFQMVTDESPLALLFRPEEVEQLVCGSKNFDFAELEAATEYEGGYTVDSEAVRNFWRVAHALPPESQRRLLQFTTGSDRVPVGGLSRLKMVIARHGPDSDRLPIAHTCFNVLLLPDYGTIEKLQDRLLKAINYSKGFGML</sequence>
<dbReference type="PROSITE" id="PS50237">
    <property type="entry name" value="HECT"/>
    <property type="match status" value="1"/>
</dbReference>
<feature type="active site" description="Glycyl thioester intermediate" evidence="5">
    <location>
        <position position="823"/>
    </location>
</feature>
<evidence type="ECO:0000313" key="9">
    <source>
        <dbReference type="RefSeq" id="XP_046599527.1"/>
    </source>
</evidence>
<keyword evidence="3" id="KW-0808">Transferase</keyword>
<dbReference type="RefSeq" id="XP_046599527.1">
    <property type="nucleotide sequence ID" value="XM_046743571.1"/>
</dbReference>
<feature type="compositionally biased region" description="Basic and acidic residues" evidence="6">
    <location>
        <begin position="378"/>
        <end position="395"/>
    </location>
</feature>
<dbReference type="SUPFAM" id="SSF56204">
    <property type="entry name" value="Hect, E3 ligase catalytic domain"/>
    <property type="match status" value="1"/>
</dbReference>
<evidence type="ECO:0000256" key="6">
    <source>
        <dbReference type="SAM" id="MobiDB-lite"/>
    </source>
</evidence>
<dbReference type="Pfam" id="PF16558">
    <property type="entry name" value="AZUL"/>
    <property type="match status" value="1"/>
</dbReference>
<proteinExistence type="predicted"/>
<evidence type="ECO:0000313" key="8">
    <source>
        <dbReference type="Proteomes" id="UP000829291"/>
    </source>
</evidence>
<dbReference type="SMART" id="SM00119">
    <property type="entry name" value="HECTc"/>
    <property type="match status" value="1"/>
</dbReference>
<keyword evidence="9" id="KW-0436">Ligase</keyword>
<evidence type="ECO:0000256" key="1">
    <source>
        <dbReference type="ARBA" id="ARBA00000885"/>
    </source>
</evidence>